<evidence type="ECO:0000313" key="2">
    <source>
        <dbReference type="EMBL" id="OIW30548.1"/>
    </source>
</evidence>
<feature type="compositionally biased region" description="Basic and acidic residues" evidence="1">
    <location>
        <begin position="142"/>
        <end position="166"/>
    </location>
</feature>
<feature type="compositionally biased region" description="Pro residues" evidence="1">
    <location>
        <begin position="495"/>
        <end position="511"/>
    </location>
</feature>
<feature type="compositionally biased region" description="Acidic residues" evidence="1">
    <location>
        <begin position="563"/>
        <end position="574"/>
    </location>
</feature>
<dbReference type="AlphaFoldDB" id="A0A1J7JMK5"/>
<feature type="compositionally biased region" description="Basic and acidic residues" evidence="1">
    <location>
        <begin position="13"/>
        <end position="43"/>
    </location>
</feature>
<feature type="region of interest" description="Disordered" evidence="1">
    <location>
        <begin position="1"/>
        <end position="414"/>
    </location>
</feature>
<feature type="compositionally biased region" description="Polar residues" evidence="1">
    <location>
        <begin position="68"/>
        <end position="93"/>
    </location>
</feature>
<feature type="compositionally biased region" description="Polar residues" evidence="1">
    <location>
        <begin position="440"/>
        <end position="449"/>
    </location>
</feature>
<feature type="compositionally biased region" description="Basic and acidic residues" evidence="1">
    <location>
        <begin position="212"/>
        <end position="230"/>
    </location>
</feature>
<feature type="region of interest" description="Disordered" evidence="1">
    <location>
        <begin position="429"/>
        <end position="458"/>
    </location>
</feature>
<feature type="compositionally biased region" description="Low complexity" evidence="1">
    <location>
        <begin position="231"/>
        <end position="242"/>
    </location>
</feature>
<protein>
    <submittedName>
        <fullName evidence="2">Uncharacterized protein</fullName>
    </submittedName>
</protein>
<feature type="compositionally biased region" description="Basic and acidic residues" evidence="1">
    <location>
        <begin position="259"/>
        <end position="276"/>
    </location>
</feature>
<gene>
    <name evidence="2" type="ORF">CONLIGDRAFT_679331</name>
</gene>
<feature type="compositionally biased region" description="Polar residues" evidence="1">
    <location>
        <begin position="278"/>
        <end position="315"/>
    </location>
</feature>
<feature type="compositionally biased region" description="Basic residues" evidence="1">
    <location>
        <begin position="105"/>
        <end position="116"/>
    </location>
</feature>
<evidence type="ECO:0000256" key="1">
    <source>
        <dbReference type="SAM" id="MobiDB-lite"/>
    </source>
</evidence>
<feature type="region of interest" description="Disordered" evidence="1">
    <location>
        <begin position="626"/>
        <end position="692"/>
    </location>
</feature>
<dbReference type="Proteomes" id="UP000182658">
    <property type="component" value="Unassembled WGS sequence"/>
</dbReference>
<proteinExistence type="predicted"/>
<feature type="compositionally biased region" description="Pro residues" evidence="1">
    <location>
        <begin position="519"/>
        <end position="540"/>
    </location>
</feature>
<dbReference type="EMBL" id="KV875096">
    <property type="protein sequence ID" value="OIW30548.1"/>
    <property type="molecule type" value="Genomic_DNA"/>
</dbReference>
<evidence type="ECO:0000313" key="3">
    <source>
        <dbReference type="Proteomes" id="UP000182658"/>
    </source>
</evidence>
<sequence length="692" mass="75134">MEAWEAGYQTNQLKDRIAAEPETDHGPTQHGETKSLSLVRDHVQGTGGDFMSKVAAKEVPASVDDDNTSTQNHVGLTHDAPQNTTFDNPQGQQAAEPPGREPNGRAKRKSKGRHKLTNLPQVGQACDGLESTRMKRTRRANTGRDDGADDGPSKRRRTDDVGREPSVEIDIPSLRRRPAPVLTVVSQNDSTRAPSHPQSTPSPSQPAPSHSQSDRSGDERRTVRPLESRKQSPSQRSQPPQQGENPQQIVRNRLPTRLTQEEQMVRPLEFLHHREATLPQSTHLLQGQSPATLSPTQAKSSASAPPSRYMQNHATDATPASCESSSSTAQGTNAQDNPDGRPTPSQPYNQHELPDSRSTSSNDSGSSLYHPKLSETVPSTSTNNEDVSSDAPPWDGARRHSLATPSWPLPLAPSFEHVAPLTPLLLRRSSDIPGLHSGEASPQPQQPTQARRLPLPPWEDLVQTRPRSLNMTLVQTRPRYLMFEERGPELAPLAQPLPPSPRQTPPPPQDQAPPSQQDQPPPPPQDQAPPPQQDQSPPPLQDQSAPSLQDQAPPPLEDQSAIIDEEDEDDDETLSDAWCPAMNRPLGPAPPEVTVPLRPEHTVGRWFLDGADTPGYDTFELWPPCGSCAPPVGPSRPRQTGRLPVQEGPAAPSPAAPSPAVGSPPVALPPVALPPVDSRLVLPSRPARRFSH</sequence>
<name>A0A1J7JMK5_9PEZI</name>
<reference evidence="2 3" key="1">
    <citation type="submission" date="2016-10" db="EMBL/GenBank/DDBJ databases">
        <title>Draft genome sequence of Coniochaeta ligniaria NRRL30616, a lignocellulolytic fungus for bioabatement of inhibitors in plant biomass hydrolysates.</title>
        <authorList>
            <consortium name="DOE Joint Genome Institute"/>
            <person name="Jimenez D.J."/>
            <person name="Hector R.E."/>
            <person name="Riley R."/>
            <person name="Sun H."/>
            <person name="Grigoriev I.V."/>
            <person name="Van Elsas J.D."/>
            <person name="Nichols N.N."/>
        </authorList>
    </citation>
    <scope>NUCLEOTIDE SEQUENCE [LARGE SCALE GENOMIC DNA]</scope>
    <source>
        <strain evidence="2 3">NRRL 30616</strain>
    </source>
</reference>
<organism evidence="2 3">
    <name type="scientific">Coniochaeta ligniaria NRRL 30616</name>
    <dbReference type="NCBI Taxonomy" id="1408157"/>
    <lineage>
        <taxon>Eukaryota</taxon>
        <taxon>Fungi</taxon>
        <taxon>Dikarya</taxon>
        <taxon>Ascomycota</taxon>
        <taxon>Pezizomycotina</taxon>
        <taxon>Sordariomycetes</taxon>
        <taxon>Sordariomycetidae</taxon>
        <taxon>Coniochaetales</taxon>
        <taxon>Coniochaetaceae</taxon>
        <taxon>Coniochaeta</taxon>
    </lineage>
</organism>
<dbReference type="OrthoDB" id="10690168at2759"/>
<keyword evidence="3" id="KW-1185">Reference proteome</keyword>
<feature type="compositionally biased region" description="Low complexity" evidence="1">
    <location>
        <begin position="356"/>
        <end position="367"/>
    </location>
</feature>
<feature type="compositionally biased region" description="Polar residues" evidence="1">
    <location>
        <begin position="376"/>
        <end position="386"/>
    </location>
</feature>
<feature type="compositionally biased region" description="Polar residues" evidence="1">
    <location>
        <begin position="321"/>
        <end position="336"/>
    </location>
</feature>
<dbReference type="InParanoid" id="A0A1J7JMK5"/>
<feature type="region of interest" description="Disordered" evidence="1">
    <location>
        <begin position="491"/>
        <end position="597"/>
    </location>
</feature>
<feature type="compositionally biased region" description="Low complexity" evidence="1">
    <location>
        <begin position="193"/>
        <end position="211"/>
    </location>
</feature>
<accession>A0A1J7JMK5</accession>